<dbReference type="STRING" id="290512.Paes_0434"/>
<dbReference type="InterPro" id="IPR011871">
    <property type="entry name" value="Fib_succ_major"/>
</dbReference>
<evidence type="ECO:0000256" key="1">
    <source>
        <dbReference type="SAM" id="SignalP"/>
    </source>
</evidence>
<organism evidence="3 4">
    <name type="scientific">Prosthecochloris aestuarii (strain DSM 271 / SK 413)</name>
    <dbReference type="NCBI Taxonomy" id="290512"/>
    <lineage>
        <taxon>Bacteria</taxon>
        <taxon>Pseudomonadati</taxon>
        <taxon>Chlorobiota</taxon>
        <taxon>Chlorobiia</taxon>
        <taxon>Chlorobiales</taxon>
        <taxon>Chlorobiaceae</taxon>
        <taxon>Prosthecochloris</taxon>
    </lineage>
</organism>
<dbReference type="EMBL" id="CP001108">
    <property type="protein sequence ID" value="ACF45491.1"/>
    <property type="molecule type" value="Genomic_DNA"/>
</dbReference>
<dbReference type="KEGG" id="paa:Paes_0434"/>
<reference evidence="3" key="1">
    <citation type="submission" date="2008-06" db="EMBL/GenBank/DDBJ databases">
        <title>Complete sequence of chromosome of Prosthecochloris aestuarii DSM 271.</title>
        <authorList>
            <consortium name="US DOE Joint Genome Institute"/>
            <person name="Lucas S."/>
            <person name="Copeland A."/>
            <person name="Lapidus A."/>
            <person name="Glavina del Rio T."/>
            <person name="Dalin E."/>
            <person name="Tice H."/>
            <person name="Bruce D."/>
            <person name="Goodwin L."/>
            <person name="Pitluck S."/>
            <person name="Schmutz J."/>
            <person name="Larimer F."/>
            <person name="Land M."/>
            <person name="Hauser L."/>
            <person name="Kyrpides N."/>
            <person name="Anderson I."/>
            <person name="Liu Z."/>
            <person name="Li T."/>
            <person name="Zhao F."/>
            <person name="Overmann J."/>
            <person name="Bryant D.A."/>
            <person name="Richardson P."/>
        </authorList>
    </citation>
    <scope>NUCLEOTIDE SEQUENCE [LARGE SCALE GENOMIC DNA]</scope>
    <source>
        <strain evidence="3">DSM 271</strain>
    </source>
</reference>
<evidence type="ECO:0000313" key="4">
    <source>
        <dbReference type="Proteomes" id="UP000002725"/>
    </source>
</evidence>
<proteinExistence type="predicted"/>
<dbReference type="RefSeq" id="WP_012505028.1">
    <property type="nucleotide sequence ID" value="NC_011059.1"/>
</dbReference>
<evidence type="ECO:0000259" key="2">
    <source>
        <dbReference type="Pfam" id="PF09603"/>
    </source>
</evidence>
<sequence length="232" mass="25673">MNIAEYCRSTFLRFFAVVAFFLVSPDLDAQTAPLSTPSVNEVRIGDQVWMAKNLDVVRYRNGDLIVQVQDPSEWEQLESGAWCYYDNSSVNGAIYGKLYNWYAVNDPRGLAPEGWRVASDSDWQELIMQLGGEKAAGSYLKSAEGWASPNVGALNTSHFTALPSGYRSSNGSFRLLGSSAVYWSATQSNEYSALSRELFNSYSAVYANSSAKTRGFAVRCLKNGPFSENPEQ</sequence>
<feature type="chain" id="PRO_5002825719" description="Fibrobacter succinogenes major paralogous domain-containing protein" evidence="1">
    <location>
        <begin position="30"/>
        <end position="232"/>
    </location>
</feature>
<dbReference type="eggNOG" id="COG4704">
    <property type="taxonomic scope" value="Bacteria"/>
</dbReference>
<dbReference type="Pfam" id="PF09603">
    <property type="entry name" value="Fib_succ_major"/>
    <property type="match status" value="1"/>
</dbReference>
<feature type="signal peptide" evidence="1">
    <location>
        <begin position="1"/>
        <end position="29"/>
    </location>
</feature>
<keyword evidence="4" id="KW-1185">Reference proteome</keyword>
<keyword evidence="1" id="KW-0732">Signal</keyword>
<dbReference type="Proteomes" id="UP000002725">
    <property type="component" value="Chromosome"/>
</dbReference>
<feature type="domain" description="Fibrobacter succinogenes major paralogous" evidence="2">
    <location>
        <begin position="42"/>
        <end position="222"/>
    </location>
</feature>
<dbReference type="HOGENOM" id="CLU_042629_0_0_10"/>
<accession>B4S4Z3</accession>
<dbReference type="NCBIfam" id="TIGR02145">
    <property type="entry name" value="Fib_succ_major"/>
    <property type="match status" value="1"/>
</dbReference>
<name>B4S4Z3_PROA2</name>
<dbReference type="AlphaFoldDB" id="B4S4Z3"/>
<gene>
    <name evidence="3" type="ordered locus">Paes_0434</name>
</gene>
<evidence type="ECO:0000313" key="3">
    <source>
        <dbReference type="EMBL" id="ACF45491.1"/>
    </source>
</evidence>
<protein>
    <recommendedName>
        <fullName evidence="2">Fibrobacter succinogenes major paralogous domain-containing protein</fullName>
    </recommendedName>
</protein>